<accession>A0A0C2P3H5</accession>
<organism evidence="2 3">
    <name type="scientific">Vibrio renipiscarius</name>
    <dbReference type="NCBI Taxonomy" id="1461322"/>
    <lineage>
        <taxon>Bacteria</taxon>
        <taxon>Pseudomonadati</taxon>
        <taxon>Pseudomonadota</taxon>
        <taxon>Gammaproteobacteria</taxon>
        <taxon>Vibrionales</taxon>
        <taxon>Vibrionaceae</taxon>
        <taxon>Vibrio</taxon>
    </lineage>
</organism>
<gene>
    <name evidence="2" type="ORF">OJ16_06835</name>
</gene>
<feature type="domain" description="Endonuclease/exonuclease/phosphatase" evidence="1">
    <location>
        <begin position="45"/>
        <end position="311"/>
    </location>
</feature>
<protein>
    <submittedName>
        <fullName evidence="2">Endonuclease</fullName>
    </submittedName>
</protein>
<dbReference type="PANTHER" id="PTHR14859">
    <property type="entry name" value="CALCOFLUOR WHITE HYPERSENSITIVE PROTEIN PRECURSOR"/>
    <property type="match status" value="1"/>
</dbReference>
<dbReference type="EMBL" id="JTKH01000006">
    <property type="protein sequence ID" value="KII80987.1"/>
    <property type="molecule type" value="Genomic_DNA"/>
</dbReference>
<dbReference type="GO" id="GO:0016020">
    <property type="term" value="C:membrane"/>
    <property type="evidence" value="ECO:0007669"/>
    <property type="project" value="GOC"/>
</dbReference>
<dbReference type="STRING" id="1461322.OJ16_06835"/>
<dbReference type="InterPro" id="IPR005135">
    <property type="entry name" value="Endo/exonuclease/phosphatase"/>
</dbReference>
<accession>A0A0C2NT64</accession>
<keyword evidence="2" id="KW-0378">Hydrolase</keyword>
<evidence type="ECO:0000313" key="2">
    <source>
        <dbReference type="EMBL" id="KII80987.1"/>
    </source>
</evidence>
<dbReference type="OrthoDB" id="833328at2"/>
<keyword evidence="2" id="KW-0540">Nuclease</keyword>
<dbReference type="Proteomes" id="UP000031672">
    <property type="component" value="Unassembled WGS sequence"/>
</dbReference>
<dbReference type="AlphaFoldDB" id="A0A0C2NT64"/>
<proteinExistence type="predicted"/>
<dbReference type="Pfam" id="PF03372">
    <property type="entry name" value="Exo_endo_phos"/>
    <property type="match status" value="1"/>
</dbReference>
<reference evidence="2 3" key="1">
    <citation type="submission" date="2014-11" db="EMBL/GenBank/DDBJ databases">
        <title>Draft Genome Sequence of Vibrio piscirenalis strains CECT 8603T and CECT 8604, two marine Gammaproteobacterium isolated from cultured gilthead sea bream (Sparus aurata).</title>
        <authorList>
            <person name="Arahal D.R."/>
            <person name="Rodrigo-Torres L."/>
            <person name="Lucena T."/>
            <person name="Pujalte M.J."/>
        </authorList>
    </citation>
    <scope>NUCLEOTIDE SEQUENCE [LARGE SCALE GENOMIC DNA]</scope>
    <source>
        <strain evidence="2 3">DCR 1-4-2</strain>
    </source>
</reference>
<dbReference type="Gene3D" id="3.60.10.10">
    <property type="entry name" value="Endonuclease/exonuclease/phosphatase"/>
    <property type="match status" value="1"/>
</dbReference>
<dbReference type="InterPro" id="IPR051916">
    <property type="entry name" value="GPI-anchor_lipid_remodeler"/>
</dbReference>
<evidence type="ECO:0000313" key="3">
    <source>
        <dbReference type="Proteomes" id="UP000031672"/>
    </source>
</evidence>
<sequence length="322" mass="36958">MITDKKITFATANLFNFIEPPGAFYDFENIYESEAWREKCRWTQNQIQSLEADIVGLQEVFSIDAAKALFVEMGYPYFASVDEPMVENDYIYSKPVVALASKYPITQVSSAEEALYLEEHYATSIPTFSRKPLCALVNVPDIGTIAVYVCHLKSQRATESHTEEYEHEVVGRWLSSQQRGWEAVMLRLFMEQNYAKHPLPTILMGDMNQPLNSDITGLLTSRPRQPSASLQLKDSWHLYQSTQMQTDNQAAQERIATHYYFARGNVLDYILLSQEFQQDSPYSLADICRYQVLDSHLVNPIYERDKQASDHAFVGVTARFIL</sequence>
<dbReference type="GO" id="GO:0006506">
    <property type="term" value="P:GPI anchor biosynthetic process"/>
    <property type="evidence" value="ECO:0007669"/>
    <property type="project" value="TreeGrafter"/>
</dbReference>
<dbReference type="InterPro" id="IPR036691">
    <property type="entry name" value="Endo/exonu/phosph_ase_sf"/>
</dbReference>
<evidence type="ECO:0000259" key="1">
    <source>
        <dbReference type="Pfam" id="PF03372"/>
    </source>
</evidence>
<dbReference type="SUPFAM" id="SSF56219">
    <property type="entry name" value="DNase I-like"/>
    <property type="match status" value="1"/>
</dbReference>
<dbReference type="GO" id="GO:0004519">
    <property type="term" value="F:endonuclease activity"/>
    <property type="evidence" value="ECO:0007669"/>
    <property type="project" value="UniProtKB-KW"/>
</dbReference>
<name>A0A0C2NT64_9VIBR</name>
<comment type="caution">
    <text evidence="2">The sequence shown here is derived from an EMBL/GenBank/DDBJ whole genome shotgun (WGS) entry which is preliminary data.</text>
</comment>
<dbReference type="RefSeq" id="WP_040988643.1">
    <property type="nucleotide sequence ID" value="NZ_JTKH01000006.1"/>
</dbReference>
<keyword evidence="2" id="KW-0255">Endonuclease</keyword>
<keyword evidence="3" id="KW-1185">Reference proteome</keyword>
<dbReference type="PANTHER" id="PTHR14859:SF15">
    <property type="entry name" value="ENDONUCLEASE_EXONUCLEASE_PHOSPHATASE DOMAIN-CONTAINING PROTEIN"/>
    <property type="match status" value="1"/>
</dbReference>